<feature type="compositionally biased region" description="Low complexity" evidence="1">
    <location>
        <begin position="129"/>
        <end position="143"/>
    </location>
</feature>
<protein>
    <recommendedName>
        <fullName evidence="3">Spore protein YkvP/CgeB glycosyl transferase-like domain-containing protein</fullName>
    </recommendedName>
</protein>
<dbReference type="Proteomes" id="UP000198406">
    <property type="component" value="Unassembled WGS sequence"/>
</dbReference>
<accession>A0A1Z5K0W1</accession>
<evidence type="ECO:0000313" key="5">
    <source>
        <dbReference type="Proteomes" id="UP000198406"/>
    </source>
</evidence>
<gene>
    <name evidence="4" type="ORF">FisN_1Lh595</name>
</gene>
<reference evidence="4 5" key="1">
    <citation type="journal article" date="2015" name="Plant Cell">
        <title>Oil accumulation by the oleaginous diatom Fistulifera solaris as revealed by the genome and transcriptome.</title>
        <authorList>
            <person name="Tanaka T."/>
            <person name="Maeda Y."/>
            <person name="Veluchamy A."/>
            <person name="Tanaka M."/>
            <person name="Abida H."/>
            <person name="Marechal E."/>
            <person name="Bowler C."/>
            <person name="Muto M."/>
            <person name="Sunaga Y."/>
            <person name="Tanaka M."/>
            <person name="Yoshino T."/>
            <person name="Taniguchi T."/>
            <person name="Fukuda Y."/>
            <person name="Nemoto M."/>
            <person name="Matsumoto M."/>
            <person name="Wong P.S."/>
            <person name="Aburatani S."/>
            <person name="Fujibuchi W."/>
        </authorList>
    </citation>
    <scope>NUCLEOTIDE SEQUENCE [LARGE SCALE GENOMIC DNA]</scope>
    <source>
        <strain evidence="4 5">JPCC DA0580</strain>
    </source>
</reference>
<keyword evidence="2" id="KW-1133">Transmembrane helix</keyword>
<feature type="transmembrane region" description="Helical" evidence="2">
    <location>
        <begin position="51"/>
        <end position="70"/>
    </location>
</feature>
<keyword evidence="2" id="KW-0472">Membrane</keyword>
<evidence type="ECO:0000256" key="2">
    <source>
        <dbReference type="SAM" id="Phobius"/>
    </source>
</evidence>
<keyword evidence="5" id="KW-1185">Reference proteome</keyword>
<organism evidence="4 5">
    <name type="scientific">Fistulifera solaris</name>
    <name type="common">Oleaginous diatom</name>
    <dbReference type="NCBI Taxonomy" id="1519565"/>
    <lineage>
        <taxon>Eukaryota</taxon>
        <taxon>Sar</taxon>
        <taxon>Stramenopiles</taxon>
        <taxon>Ochrophyta</taxon>
        <taxon>Bacillariophyta</taxon>
        <taxon>Bacillariophyceae</taxon>
        <taxon>Bacillariophycidae</taxon>
        <taxon>Naviculales</taxon>
        <taxon>Naviculaceae</taxon>
        <taxon>Fistulifera</taxon>
    </lineage>
</organism>
<feature type="region of interest" description="Disordered" evidence="1">
    <location>
        <begin position="1"/>
        <end position="37"/>
    </location>
</feature>
<proteinExistence type="predicted"/>
<sequence>MWKTPSVFDNGDRRNNLLQSSRLRAPKGSPNGGAKRRRSLQEDAMGWFARYYHWFILSVLLTFITLHWLLELEKSLANNESLPEVFMSPPPRVEPLTHGSVSAFGRKYNPNVLLDQDTIAKKSQKKELSVSSSSNQVSPSLPSAEPFIPNYTPTSSRPLRTIFLGRADENHPFFTTASTSQYYIYDQLLDGLDRSPFFKVVQAHMYNPLDWAITSKDFHSLPIDEPTLIVVDWAPLQRDCHVLDQMLEGLKQLTERENIYLLYVDVSPSTKTVTCPVPLIPKERTRVAKRGIIEGRHWNSAGKWVEPGAIAFPENVLHFPHYLRQEFVDIMNTMETRRKNDIAHFWRKGDYSHYSLLRRRVGQILKDYDGKHTDKHLRIIIRTIGDETSLPYDEIEPDYVEALLSTRIVVIAQRDEWEDHYRLLESLAGGALVLSDEMLAPPPGLQNGTHLVFYDSSSSLRNLLDYYTTHAEERDAIAANGQAYALGTQRSWHALERIVFGAPLTQVDSIEDEAPKRKHPFHTHIHHHDDDNEDL</sequence>
<feature type="domain" description="Spore protein YkvP/CgeB glycosyl transferase-like" evidence="3">
    <location>
        <begin position="397"/>
        <end position="489"/>
    </location>
</feature>
<feature type="region of interest" description="Disordered" evidence="1">
    <location>
        <begin position="124"/>
        <end position="152"/>
    </location>
</feature>
<evidence type="ECO:0000259" key="3">
    <source>
        <dbReference type="Pfam" id="PF13524"/>
    </source>
</evidence>
<dbReference type="InParanoid" id="A0A1Z5K0W1"/>
<evidence type="ECO:0000256" key="1">
    <source>
        <dbReference type="SAM" id="MobiDB-lite"/>
    </source>
</evidence>
<name>A0A1Z5K0W1_FISSO</name>
<dbReference type="Pfam" id="PF13524">
    <property type="entry name" value="Glyco_trans_1_2"/>
    <property type="match status" value="1"/>
</dbReference>
<evidence type="ECO:0000313" key="4">
    <source>
        <dbReference type="EMBL" id="GAX19934.1"/>
    </source>
</evidence>
<dbReference type="AlphaFoldDB" id="A0A1Z5K0W1"/>
<dbReference type="EMBL" id="BDSP01000141">
    <property type="protein sequence ID" value="GAX19934.1"/>
    <property type="molecule type" value="Genomic_DNA"/>
</dbReference>
<comment type="caution">
    <text evidence="4">The sequence shown here is derived from an EMBL/GenBank/DDBJ whole genome shotgun (WGS) entry which is preliminary data.</text>
</comment>
<dbReference type="InterPro" id="IPR055259">
    <property type="entry name" value="YkvP/CgeB_Glyco_trans-like"/>
</dbReference>
<dbReference type="OrthoDB" id="46077at2759"/>
<keyword evidence="2" id="KW-0812">Transmembrane</keyword>